<protein>
    <recommendedName>
        <fullName evidence="9">Transporter</fullName>
    </recommendedName>
</protein>
<keyword evidence="5 9" id="KW-0769">Symport</keyword>
<organism evidence="11 12">
    <name type="scientific">Strigamia maritima</name>
    <name type="common">European centipede</name>
    <name type="synonym">Geophilus maritimus</name>
    <dbReference type="NCBI Taxonomy" id="126957"/>
    <lineage>
        <taxon>Eukaryota</taxon>
        <taxon>Metazoa</taxon>
        <taxon>Ecdysozoa</taxon>
        <taxon>Arthropoda</taxon>
        <taxon>Myriapoda</taxon>
        <taxon>Chilopoda</taxon>
        <taxon>Pleurostigmophora</taxon>
        <taxon>Geophilomorpha</taxon>
        <taxon>Linotaeniidae</taxon>
        <taxon>Strigamia</taxon>
    </lineage>
</organism>
<dbReference type="Pfam" id="PF00209">
    <property type="entry name" value="SNF"/>
    <property type="match status" value="2"/>
</dbReference>
<dbReference type="PROSITE" id="PS00610">
    <property type="entry name" value="NA_NEUROTRAN_SYMP_1"/>
    <property type="match status" value="1"/>
</dbReference>
<evidence type="ECO:0000256" key="10">
    <source>
        <dbReference type="SAM" id="Phobius"/>
    </source>
</evidence>
<evidence type="ECO:0000256" key="9">
    <source>
        <dbReference type="RuleBase" id="RU003732"/>
    </source>
</evidence>
<reference evidence="12" key="1">
    <citation type="submission" date="2011-05" db="EMBL/GenBank/DDBJ databases">
        <authorList>
            <person name="Richards S.R."/>
            <person name="Qu J."/>
            <person name="Jiang H."/>
            <person name="Jhangiani S.N."/>
            <person name="Agravi P."/>
            <person name="Goodspeed R."/>
            <person name="Gross S."/>
            <person name="Mandapat C."/>
            <person name="Jackson L."/>
            <person name="Mathew T."/>
            <person name="Pu L."/>
            <person name="Thornton R."/>
            <person name="Saada N."/>
            <person name="Wilczek-Boney K.B."/>
            <person name="Lee S."/>
            <person name="Kovar C."/>
            <person name="Wu Y."/>
            <person name="Scherer S.E."/>
            <person name="Worley K.C."/>
            <person name="Muzny D.M."/>
            <person name="Gibbs R."/>
        </authorList>
    </citation>
    <scope>NUCLEOTIDE SEQUENCE</scope>
    <source>
        <strain evidence="12">Brora</strain>
    </source>
</reference>
<evidence type="ECO:0000256" key="2">
    <source>
        <dbReference type="ARBA" id="ARBA00006459"/>
    </source>
</evidence>
<dbReference type="EMBL" id="JH431845">
    <property type="status" value="NOT_ANNOTATED_CDS"/>
    <property type="molecule type" value="Genomic_DNA"/>
</dbReference>
<dbReference type="GO" id="GO:0005886">
    <property type="term" value="C:plasma membrane"/>
    <property type="evidence" value="ECO:0007669"/>
    <property type="project" value="TreeGrafter"/>
</dbReference>
<feature type="binding site" evidence="8">
    <location>
        <position position="283"/>
    </location>
    <ligand>
        <name>Na(+)</name>
        <dbReference type="ChEBI" id="CHEBI:29101"/>
        <label>1</label>
    </ligand>
</feature>
<feature type="transmembrane region" description="Helical" evidence="10">
    <location>
        <begin position="477"/>
        <end position="503"/>
    </location>
</feature>
<dbReference type="HOGENOM" id="CLU_006855_9_5_1"/>
<evidence type="ECO:0000313" key="11">
    <source>
        <dbReference type="EnsemblMetazoa" id="SMAR008484-PA"/>
    </source>
</evidence>
<accession>T1J4F1</accession>
<dbReference type="AlphaFoldDB" id="T1J4F1"/>
<reference evidence="11" key="2">
    <citation type="submission" date="2015-02" db="UniProtKB">
        <authorList>
            <consortium name="EnsemblMetazoa"/>
        </authorList>
    </citation>
    <scope>IDENTIFICATION</scope>
</reference>
<dbReference type="PhylomeDB" id="T1J4F1"/>
<dbReference type="EnsemblMetazoa" id="SMAR008484-RA">
    <property type="protein sequence ID" value="SMAR008484-PA"/>
    <property type="gene ID" value="SMAR008484"/>
</dbReference>
<name>T1J4F1_STRMM</name>
<evidence type="ECO:0000256" key="5">
    <source>
        <dbReference type="ARBA" id="ARBA00022847"/>
    </source>
</evidence>
<feature type="transmembrane region" description="Helical" evidence="10">
    <location>
        <begin position="66"/>
        <end position="87"/>
    </location>
</feature>
<dbReference type="PANTHER" id="PTHR11616:SF325">
    <property type="entry name" value="TRANSPORTER"/>
    <property type="match status" value="1"/>
</dbReference>
<keyword evidence="4 9" id="KW-0812">Transmembrane</keyword>
<feature type="binding site" evidence="8">
    <location>
        <position position="42"/>
    </location>
    <ligand>
        <name>Na(+)</name>
        <dbReference type="ChEBI" id="CHEBI:29101"/>
        <label>1</label>
    </ligand>
</feature>
<comment type="similarity">
    <text evidence="2 9">Belongs to the sodium:neurotransmitter symporter (SNF) (TC 2.A.22) family.</text>
</comment>
<feature type="transmembrane region" description="Helical" evidence="10">
    <location>
        <begin position="108"/>
        <end position="132"/>
    </location>
</feature>
<feature type="transmembrane region" description="Helical" evidence="10">
    <location>
        <begin position="36"/>
        <end position="54"/>
    </location>
</feature>
<evidence type="ECO:0000256" key="4">
    <source>
        <dbReference type="ARBA" id="ARBA00022692"/>
    </source>
</evidence>
<dbReference type="GO" id="GO:0005332">
    <property type="term" value="F:gamma-aminobutyric acid:sodium:chloride symporter activity"/>
    <property type="evidence" value="ECO:0007669"/>
    <property type="project" value="TreeGrafter"/>
</dbReference>
<dbReference type="eggNOG" id="KOG3660">
    <property type="taxonomic scope" value="Eukaryota"/>
</dbReference>
<proteinExistence type="inferred from homology"/>
<dbReference type="OMA" id="WXVWIDA"/>
<feature type="transmembrane region" description="Helical" evidence="10">
    <location>
        <begin position="370"/>
        <end position="388"/>
    </location>
</feature>
<comment type="subcellular location">
    <subcellularLocation>
        <location evidence="1">Membrane</location>
        <topology evidence="1">Multi-pass membrane protein</topology>
    </subcellularLocation>
</comment>
<keyword evidence="6 10" id="KW-1133">Transmembrane helix</keyword>
<sequence length="561" mass="63828">MAKIAEKITLMPNGSLSESPKDNFRPRETWARQTEFILSVVGFSVGLGNVWRFPYLCYKNGGGAFLVPYLIFLFAGGIPVFFLEVALGQFMAQGGISAWNICPIFKGIGYGTIIIEFLLNIYYIVILAWALFQPGFIYKCILLESNYKTNYMCLDSCVEFNLQTKYNATNETSVDPVVEFWERKILKITNGVDDLGGMRWELFGTLIAVWVGCYFCIWKGIKSTGKVVYFTTTFPYLMITALLIRGVTLDGAYDGIVYYLYPDFSRLIDSQVWIDAGTQIFFSYAVALGGMTALGSYNNFNNNCYRDVYCLAAVNSCTSFYSGFAIFSVLGFMAKQQDVPIDQVAAPEGLITSVVDLFPRYLRKGHRREWFIAAVSFVTFLFGIPLVMEGGMYWFQIFDYYSASGVTLLWFCFFESISIGWIYGADRFYDDIEKMVGYRINPWMKICWKYITPLICGGIFVFSLLNFHKLTYNKTYIYPAWAVGFGWLLALMSMICIPVYIIIQLSRLPGTFKERITKLITPIYTNPLVIEELQNSTKNNRNNGQSDDPSLVLLTEVSLNT</sequence>
<dbReference type="InterPro" id="IPR000175">
    <property type="entry name" value="Na/ntran_symport"/>
</dbReference>
<dbReference type="Proteomes" id="UP000014500">
    <property type="component" value="Unassembled WGS sequence"/>
</dbReference>
<keyword evidence="3 9" id="KW-0813">Transport</keyword>
<evidence type="ECO:0000256" key="8">
    <source>
        <dbReference type="PIRSR" id="PIRSR600175-1"/>
    </source>
</evidence>
<dbReference type="InterPro" id="IPR037272">
    <property type="entry name" value="SNS_sf"/>
</dbReference>
<feature type="transmembrane region" description="Helical" evidence="10">
    <location>
        <begin position="446"/>
        <end position="465"/>
    </location>
</feature>
<dbReference type="PROSITE" id="PS50267">
    <property type="entry name" value="NA_NEUROTRAN_SYMP_3"/>
    <property type="match status" value="1"/>
</dbReference>
<keyword evidence="7 10" id="KW-0472">Membrane</keyword>
<dbReference type="PRINTS" id="PR00176">
    <property type="entry name" value="NANEUSMPORT"/>
</dbReference>
<feature type="transmembrane region" description="Helical" evidence="10">
    <location>
        <begin position="400"/>
        <end position="425"/>
    </location>
</feature>
<dbReference type="PANTHER" id="PTHR11616">
    <property type="entry name" value="SODIUM/CHLORIDE DEPENDENT TRANSPORTER"/>
    <property type="match status" value="1"/>
</dbReference>
<keyword evidence="8" id="KW-0479">Metal-binding</keyword>
<feature type="transmembrane region" description="Helical" evidence="10">
    <location>
        <begin position="233"/>
        <end position="260"/>
    </location>
</feature>
<dbReference type="SUPFAM" id="SSF161070">
    <property type="entry name" value="SNF-like"/>
    <property type="match status" value="1"/>
</dbReference>
<evidence type="ECO:0000256" key="6">
    <source>
        <dbReference type="ARBA" id="ARBA00022989"/>
    </source>
</evidence>
<feature type="binding site" evidence="8">
    <location>
        <position position="45"/>
    </location>
    <ligand>
        <name>Na(+)</name>
        <dbReference type="ChEBI" id="CHEBI:29101"/>
        <label>1</label>
    </ligand>
</feature>
<feature type="transmembrane region" description="Helical" evidence="10">
    <location>
        <begin position="202"/>
        <end position="221"/>
    </location>
</feature>
<evidence type="ECO:0000256" key="7">
    <source>
        <dbReference type="ARBA" id="ARBA00023136"/>
    </source>
</evidence>
<feature type="binding site" evidence="8">
    <location>
        <position position="49"/>
    </location>
    <ligand>
        <name>Na(+)</name>
        <dbReference type="ChEBI" id="CHEBI:29101"/>
        <label>2</label>
    </ligand>
</feature>
<evidence type="ECO:0000256" key="3">
    <source>
        <dbReference type="ARBA" id="ARBA00022448"/>
    </source>
</evidence>
<feature type="transmembrane region" description="Helical" evidence="10">
    <location>
        <begin position="280"/>
        <end position="297"/>
    </location>
</feature>
<feature type="binding site" evidence="8">
    <location>
        <position position="315"/>
    </location>
    <ligand>
        <name>Na(+)</name>
        <dbReference type="ChEBI" id="CHEBI:29101"/>
        <label>1</label>
    </ligand>
</feature>
<keyword evidence="8" id="KW-0915">Sodium</keyword>
<keyword evidence="12" id="KW-1185">Reference proteome</keyword>
<evidence type="ECO:0000313" key="12">
    <source>
        <dbReference type="Proteomes" id="UP000014500"/>
    </source>
</evidence>
<evidence type="ECO:0000256" key="1">
    <source>
        <dbReference type="ARBA" id="ARBA00004141"/>
    </source>
</evidence>
<dbReference type="GO" id="GO:0046872">
    <property type="term" value="F:metal ion binding"/>
    <property type="evidence" value="ECO:0007669"/>
    <property type="project" value="UniProtKB-KW"/>
</dbReference>